<dbReference type="InterPro" id="IPR018531">
    <property type="entry name" value="DUF1993"/>
</dbReference>
<dbReference type="InterPro" id="IPR034660">
    <property type="entry name" value="DinB/YfiT-like"/>
</dbReference>
<accession>A0A7Z2JG33</accession>
<reference evidence="1 2" key="1">
    <citation type="submission" date="2019-12" db="EMBL/GenBank/DDBJ databases">
        <title>Paraburkholderia acidiphila 7Q-K02 sp. nov and Paraburkholderia acidisoli DHF22 sp. nov., two strains isolated from forest soil.</title>
        <authorList>
            <person name="Gao Z."/>
            <person name="Qiu L."/>
        </authorList>
    </citation>
    <scope>NUCLEOTIDE SEQUENCE [LARGE SCALE GENOMIC DNA]</scope>
    <source>
        <strain evidence="1 2">DHF22</strain>
    </source>
</reference>
<protein>
    <submittedName>
        <fullName evidence="1">DUF1993 family protein</fullName>
    </submittedName>
</protein>
<evidence type="ECO:0000313" key="1">
    <source>
        <dbReference type="EMBL" id="QGZ64102.1"/>
    </source>
</evidence>
<gene>
    <name evidence="1" type="ORF">FAZ98_20410</name>
</gene>
<dbReference type="PANTHER" id="PTHR36922">
    <property type="entry name" value="BLL2446 PROTEIN"/>
    <property type="match status" value="1"/>
</dbReference>
<dbReference type="EMBL" id="CP046914">
    <property type="protein sequence ID" value="QGZ64102.1"/>
    <property type="molecule type" value="Genomic_DNA"/>
</dbReference>
<dbReference type="SUPFAM" id="SSF109854">
    <property type="entry name" value="DinB/YfiT-like putative metalloenzymes"/>
    <property type="match status" value="1"/>
</dbReference>
<dbReference type="AlphaFoldDB" id="A0A7Z2JG33"/>
<dbReference type="KEGG" id="pacs:FAZ98_20410"/>
<evidence type="ECO:0000313" key="2">
    <source>
        <dbReference type="Proteomes" id="UP000433577"/>
    </source>
</evidence>
<name>A0A7Z2JG33_9BURK</name>
<dbReference type="Pfam" id="PF09351">
    <property type="entry name" value="DUF1993"/>
    <property type="match status" value="1"/>
</dbReference>
<dbReference type="OrthoDB" id="338237at2"/>
<sequence>MSISMFQASVPVLVRGLTNLQAIIGKAQAHAAEKQIDPSVFAGARLFPDMLPLARQIHIATDTAKGCAARLADVEAPKFDDVEFSFDDLHTRIQKTIDYLNTFKPEQIDGSETRTITLKMRSGPVEFTGQSYLLAFVLPNFYFHITTAYDILRHNGVDLGKLDYLGAR</sequence>
<dbReference type="Gene3D" id="1.20.120.450">
    <property type="entry name" value="dinb family like domain"/>
    <property type="match status" value="1"/>
</dbReference>
<dbReference type="Proteomes" id="UP000433577">
    <property type="component" value="Chromosome 2"/>
</dbReference>
<dbReference type="PANTHER" id="PTHR36922:SF1">
    <property type="entry name" value="DUF1993 DOMAIN-CONTAINING PROTEIN"/>
    <property type="match status" value="1"/>
</dbReference>
<dbReference type="RefSeq" id="WP_158953204.1">
    <property type="nucleotide sequence ID" value="NZ_CP046914.1"/>
</dbReference>
<organism evidence="1 2">
    <name type="scientific">Paraburkholderia acidisoli</name>
    <dbReference type="NCBI Taxonomy" id="2571748"/>
    <lineage>
        <taxon>Bacteria</taxon>
        <taxon>Pseudomonadati</taxon>
        <taxon>Pseudomonadota</taxon>
        <taxon>Betaproteobacteria</taxon>
        <taxon>Burkholderiales</taxon>
        <taxon>Burkholderiaceae</taxon>
        <taxon>Paraburkholderia</taxon>
    </lineage>
</organism>
<keyword evidence="2" id="KW-1185">Reference proteome</keyword>
<proteinExistence type="predicted"/>